<dbReference type="EMBL" id="JAVHJM010000002">
    <property type="protein sequence ID" value="KAK6518375.1"/>
    <property type="molecule type" value="Genomic_DNA"/>
</dbReference>
<protein>
    <submittedName>
        <fullName evidence="3">Uncharacterized protein</fullName>
    </submittedName>
</protein>
<feature type="region of interest" description="Disordered" evidence="1">
    <location>
        <begin position="570"/>
        <end position="601"/>
    </location>
</feature>
<keyword evidence="4" id="KW-1185">Reference proteome</keyword>
<keyword evidence="2" id="KW-0732">Signal</keyword>
<evidence type="ECO:0000256" key="2">
    <source>
        <dbReference type="SAM" id="SignalP"/>
    </source>
</evidence>
<feature type="compositionally biased region" description="Low complexity" evidence="1">
    <location>
        <begin position="570"/>
        <end position="584"/>
    </location>
</feature>
<evidence type="ECO:0000313" key="4">
    <source>
        <dbReference type="Proteomes" id="UP001307849"/>
    </source>
</evidence>
<evidence type="ECO:0000313" key="3">
    <source>
        <dbReference type="EMBL" id="KAK6518375.1"/>
    </source>
</evidence>
<accession>A0AAN8NC17</accession>
<comment type="caution">
    <text evidence="3">The sequence shown here is derived from an EMBL/GenBank/DDBJ whole genome shotgun (WGS) entry which is preliminary data.</text>
</comment>
<gene>
    <name evidence="3" type="ORF">TWF506_005533</name>
</gene>
<feature type="compositionally biased region" description="Polar residues" evidence="1">
    <location>
        <begin position="254"/>
        <end position="273"/>
    </location>
</feature>
<feature type="region of interest" description="Disordered" evidence="1">
    <location>
        <begin position="254"/>
        <end position="278"/>
    </location>
</feature>
<feature type="compositionally biased region" description="Acidic residues" evidence="1">
    <location>
        <begin position="585"/>
        <end position="601"/>
    </location>
</feature>
<feature type="chain" id="PRO_5042919655" evidence="2">
    <location>
        <begin position="26"/>
        <end position="601"/>
    </location>
</feature>
<feature type="signal peptide" evidence="2">
    <location>
        <begin position="1"/>
        <end position="25"/>
    </location>
</feature>
<sequence length="601" mass="67429">MAPRHLSLISFVLIFFATTIEFGSAYTVFFREHNLEPDNFQTYDIVDGNPDVCYDVTSKHPIPDIEGVGLINGAEAGILVHEALNFPGYETQAPENLYAMALYEGVDNFDCIGHPDAVIRFHDPQDPQQTSLQYVDLGKTNPSLAGRYRFWKPIIATDPDWAAVLQPDYGAGYVRILSGRFRRPAYTDDNGDMLVSWRDFASYLEAWMYLTSPREGGNQSRAPNRNLVLNDLRGIANEGLNMESSDVLNFPPQSDNALSSFESGAQQAGNSQPDVKEEYLSDIQIKREDEEGIKIEEMSPFNFDARPSENIALQSNLQVGGAAMQQQNPNNNPNPDEVNIPALQAQGQSNSYAKTTAEVGTQTDSQASDFPGQGQIYIPEPRRTFSRVTGYKPVGQVVSLLRKRPELPELTTQNYIDSVRTPDTEIKRRAQDMISSLRYAPGTMEYEMEVARILSEAEEAEVRALRARVYEPLTDPSLDNETARRLVEIGNTYLLLELQNKRTEQSLLSRNLDAIEPMNPNIARTLTTEQVNSLNVDDTISYYLTTDPALLADLRAMQQAFRARELQIQQEQAQAQGQQAQGMELAEEEEEEDDNLFAEPK</sequence>
<dbReference type="AlphaFoldDB" id="A0AAN8NC17"/>
<evidence type="ECO:0000256" key="1">
    <source>
        <dbReference type="SAM" id="MobiDB-lite"/>
    </source>
</evidence>
<dbReference type="Proteomes" id="UP001307849">
    <property type="component" value="Unassembled WGS sequence"/>
</dbReference>
<reference evidence="3 4" key="1">
    <citation type="submission" date="2019-10" db="EMBL/GenBank/DDBJ databases">
        <authorList>
            <person name="Palmer J.M."/>
        </authorList>
    </citation>
    <scope>NUCLEOTIDE SEQUENCE [LARGE SCALE GENOMIC DNA]</scope>
    <source>
        <strain evidence="3 4">TWF506</strain>
    </source>
</reference>
<proteinExistence type="predicted"/>
<organism evidence="3 4">
    <name type="scientific">Arthrobotrys conoides</name>
    <dbReference type="NCBI Taxonomy" id="74498"/>
    <lineage>
        <taxon>Eukaryota</taxon>
        <taxon>Fungi</taxon>
        <taxon>Dikarya</taxon>
        <taxon>Ascomycota</taxon>
        <taxon>Pezizomycotina</taxon>
        <taxon>Orbiliomycetes</taxon>
        <taxon>Orbiliales</taxon>
        <taxon>Orbiliaceae</taxon>
        <taxon>Arthrobotrys</taxon>
    </lineage>
</organism>
<name>A0AAN8NC17_9PEZI</name>